<evidence type="ECO:0000259" key="2">
    <source>
        <dbReference type="Pfam" id="PF07000"/>
    </source>
</evidence>
<dbReference type="PaxDb" id="121845-A0A3Q0JM75"/>
<dbReference type="InterPro" id="IPR010733">
    <property type="entry name" value="DUF1308"/>
</dbReference>
<keyword evidence="4" id="KW-1185">Reference proteome</keyword>
<comment type="similarity">
    <text evidence="1">Belongs to the UPF0415 family.</text>
</comment>
<evidence type="ECO:0000313" key="4">
    <source>
        <dbReference type="Proteomes" id="UP000079169"/>
    </source>
</evidence>
<reference evidence="5" key="1">
    <citation type="submission" date="2025-08" db="UniProtKB">
        <authorList>
            <consortium name="RefSeq"/>
        </authorList>
    </citation>
    <scope>IDENTIFICATION</scope>
</reference>
<dbReference type="PANTHER" id="PTHR13379">
    <property type="entry name" value="UNCHARACTERIZED DUF1308"/>
    <property type="match status" value="1"/>
</dbReference>
<dbReference type="Pfam" id="PF18474">
    <property type="entry name" value="DUF5614"/>
    <property type="match status" value="1"/>
</dbReference>
<dbReference type="AlphaFoldDB" id="A0A3Q0JM75"/>
<dbReference type="Proteomes" id="UP000079169">
    <property type="component" value="Unplaced"/>
</dbReference>
<dbReference type="STRING" id="121845.A0A3Q0JM75"/>
<dbReference type="Pfam" id="PF07000">
    <property type="entry name" value="DUF1308"/>
    <property type="match status" value="1"/>
</dbReference>
<dbReference type="GeneID" id="103521461"/>
<dbReference type="InterPro" id="IPR041076">
    <property type="entry name" value="DUF5614"/>
</dbReference>
<dbReference type="PANTHER" id="PTHR13379:SF0">
    <property type="entry name" value="UPF0415 PROTEIN C7ORF25"/>
    <property type="match status" value="1"/>
</dbReference>
<gene>
    <name evidence="5" type="primary">LOC103521461</name>
</gene>
<dbReference type="RefSeq" id="XP_026687940.1">
    <property type="nucleotide sequence ID" value="XM_026832139.1"/>
</dbReference>
<protein>
    <submittedName>
        <fullName evidence="5">UPF0415 protein C7orf25 homolog</fullName>
    </submittedName>
</protein>
<proteinExistence type="inferred from homology"/>
<organism evidence="4 5">
    <name type="scientific">Diaphorina citri</name>
    <name type="common">Asian citrus psyllid</name>
    <dbReference type="NCBI Taxonomy" id="121845"/>
    <lineage>
        <taxon>Eukaryota</taxon>
        <taxon>Metazoa</taxon>
        <taxon>Ecdysozoa</taxon>
        <taxon>Arthropoda</taxon>
        <taxon>Hexapoda</taxon>
        <taxon>Insecta</taxon>
        <taxon>Pterygota</taxon>
        <taxon>Neoptera</taxon>
        <taxon>Paraneoptera</taxon>
        <taxon>Hemiptera</taxon>
        <taxon>Sternorrhyncha</taxon>
        <taxon>Psylloidea</taxon>
        <taxon>Psyllidae</taxon>
        <taxon>Diaphorininae</taxon>
        <taxon>Diaphorina</taxon>
    </lineage>
</organism>
<feature type="non-terminal residue" evidence="5">
    <location>
        <position position="418"/>
    </location>
</feature>
<feature type="domain" description="DUF5614" evidence="3">
    <location>
        <begin position="6"/>
        <end position="208"/>
    </location>
</feature>
<feature type="domain" description="DUF1308" evidence="2">
    <location>
        <begin position="237"/>
        <end position="363"/>
    </location>
</feature>
<accession>A0A3Q0JM75</accession>
<evidence type="ECO:0000259" key="3">
    <source>
        <dbReference type="Pfam" id="PF18474"/>
    </source>
</evidence>
<evidence type="ECO:0000256" key="1">
    <source>
        <dbReference type="ARBA" id="ARBA00006588"/>
    </source>
</evidence>
<name>A0A3Q0JM75_DIACI</name>
<evidence type="ECO:0000313" key="5">
    <source>
        <dbReference type="RefSeq" id="XP_026687940.1"/>
    </source>
</evidence>
<sequence>MESLDLHSQFKEKIQSGENLLSQINNSFLNNVTGVAKLKKKIKVEIQFLEKTMKNNKMKEEHLLCTNLHHFQALLNHALLQPCDALLQHFFYFQGNEKCKICVDVVANKGHKWIKVISRNPKALSQISLGAGEYGQRSVLDQAEEYVECARENFVMFQPPEVVFHFSCGVEQQLATELVKRHITISGDILESNTNVTKEDLGSESDDSTCSSQDIPVCDRNIRSQLHVLNLNEVPILNLDVTTLVAYVSNLTNGGAQCSFTYPLLNQQAAWELRNPVKPVLEKYFQGKTLVSCETAIQAFRNIVDNLAGPSELRRTNELLSRVTIVPDNPSDRSKTKLSLNGKVKHRQTTFVVFHFSCGVEQQLATELVKRHITISGDILESNTNVTKEDLGSESDDSTCSSQDIPVCDRNIRSQLHV</sequence>
<dbReference type="KEGG" id="dci:103521461"/>